<proteinExistence type="predicted"/>
<evidence type="ECO:0000259" key="2">
    <source>
        <dbReference type="PROSITE" id="PS50035"/>
    </source>
</evidence>
<dbReference type="InterPro" id="IPR001736">
    <property type="entry name" value="PLipase_D/transphosphatidylase"/>
</dbReference>
<protein>
    <submittedName>
        <fullName evidence="3">Phospholipase</fullName>
    </submittedName>
</protein>
<evidence type="ECO:0000256" key="1">
    <source>
        <dbReference type="SAM" id="MobiDB-lite"/>
    </source>
</evidence>
<dbReference type="RefSeq" id="WP_088620933.1">
    <property type="nucleotide sequence ID" value="NZ_CP022129.1"/>
</dbReference>
<dbReference type="InterPro" id="IPR025202">
    <property type="entry name" value="PLD-like_dom"/>
</dbReference>
<dbReference type="EMBL" id="CP022129">
    <property type="protein sequence ID" value="ASF48063.1"/>
    <property type="molecule type" value="Genomic_DNA"/>
</dbReference>
<dbReference type="CDD" id="cd09111">
    <property type="entry name" value="PLDc_ymdC_like_1"/>
    <property type="match status" value="1"/>
</dbReference>
<dbReference type="GO" id="GO:0032049">
    <property type="term" value="P:cardiolipin biosynthetic process"/>
    <property type="evidence" value="ECO:0007669"/>
    <property type="project" value="UniProtKB-ARBA"/>
</dbReference>
<feature type="domain" description="PLD phosphodiesterase" evidence="2">
    <location>
        <begin position="431"/>
        <end position="458"/>
    </location>
</feature>
<sequence length="546" mass="60514">MATVGKPLQFWTLDQTTWIAGHLGLWLILLAVLLCHGCASLPPGYGLPKTVSSALAHPEQTRLGQQFKAGSHQHSTNSGFRMIQVGADGFCIRMQMINAAERTLDVQYYIFRGDTSGRLLTDAVLRAAKRGVRVRVLVDDGETRAGDEQLNVFNAQPLIELRIFNPFAYRGHTTLFRSLEFMANASRLDYRMHNKLLVVDNAAALLGGRNIGDPFFQMNPESQFADDDVFAVGPIVQKLSASFDEYWHSDLAIPATALTDHSPAPDPANGQDQPTSSSDRLIYSKRAATGEPFNGILSGRLPLVWAAAQLLYDSPDRKQLTQGAENSLMERQLADAIKAVHTELLMVTPYLVPDGEGMQLFQSLRQRQVRVRILTNSLEAAVDESSMLLAHSGYRHYRIPLLEQGVELYEVRSLLGNVKGSGETARIARYGNYALHAKLFVFDRQKLFLGSMNFDQHSMHLNTEIGLIIDSPVLAEQLAARFAAMTQPANAYQLVLRPDGTADSPTLLWRTQEHGKAIDYTTEPSRSTWQKAKAGLLSLLPLDTEL</sequence>
<dbReference type="PROSITE" id="PS50035">
    <property type="entry name" value="PLD"/>
    <property type="match status" value="2"/>
</dbReference>
<keyword evidence="4" id="KW-1185">Reference proteome</keyword>
<dbReference type="Pfam" id="PF13091">
    <property type="entry name" value="PLDc_2"/>
    <property type="match status" value="2"/>
</dbReference>
<dbReference type="PANTHER" id="PTHR21248:SF12">
    <property type="entry name" value="CARDIOLIPIN SYNTHASE C"/>
    <property type="match status" value="1"/>
</dbReference>
<evidence type="ECO:0000313" key="3">
    <source>
        <dbReference type="EMBL" id="ASF48063.1"/>
    </source>
</evidence>
<dbReference type="CDD" id="cd09113">
    <property type="entry name" value="PLDc_ymdC_like_2"/>
    <property type="match status" value="1"/>
</dbReference>
<accession>A0A1Z4C3F7</accession>
<gene>
    <name evidence="3" type="ORF">CEK71_19410</name>
</gene>
<dbReference type="Proteomes" id="UP000197019">
    <property type="component" value="Chromosome"/>
</dbReference>
<dbReference type="OrthoDB" id="9814092at2"/>
<dbReference type="AlphaFoldDB" id="A0A1Z4C3F7"/>
<dbReference type="KEGG" id="mpsy:CEK71_19410"/>
<feature type="region of interest" description="Disordered" evidence="1">
    <location>
        <begin position="258"/>
        <end position="278"/>
    </location>
</feature>
<dbReference type="SMART" id="SM00155">
    <property type="entry name" value="PLDc"/>
    <property type="match status" value="2"/>
</dbReference>
<organism evidence="3 4">
    <name type="scientific">Methylovulum psychrotolerans</name>
    <dbReference type="NCBI Taxonomy" id="1704499"/>
    <lineage>
        <taxon>Bacteria</taxon>
        <taxon>Pseudomonadati</taxon>
        <taxon>Pseudomonadota</taxon>
        <taxon>Gammaproteobacteria</taxon>
        <taxon>Methylococcales</taxon>
        <taxon>Methylococcaceae</taxon>
        <taxon>Methylovulum</taxon>
    </lineage>
</organism>
<dbReference type="GO" id="GO:0030572">
    <property type="term" value="F:phosphatidyltransferase activity"/>
    <property type="evidence" value="ECO:0007669"/>
    <property type="project" value="UniProtKB-ARBA"/>
</dbReference>
<feature type="domain" description="PLD phosphodiesterase" evidence="2">
    <location>
        <begin position="188"/>
        <end position="215"/>
    </location>
</feature>
<dbReference type="PANTHER" id="PTHR21248">
    <property type="entry name" value="CARDIOLIPIN SYNTHASE"/>
    <property type="match status" value="1"/>
</dbReference>
<reference evidence="3 4" key="1">
    <citation type="submission" date="2017-06" db="EMBL/GenBank/DDBJ databases">
        <title>Genome Sequencing of the methanotroph Methylovulum psychrotolerants str. HV10-M2 isolated from a high-altitude environment.</title>
        <authorList>
            <person name="Mateos-Rivera A."/>
        </authorList>
    </citation>
    <scope>NUCLEOTIDE SEQUENCE [LARGE SCALE GENOMIC DNA]</scope>
    <source>
        <strain evidence="3 4">HV10_M2</strain>
    </source>
</reference>
<evidence type="ECO:0000313" key="4">
    <source>
        <dbReference type="Proteomes" id="UP000197019"/>
    </source>
</evidence>
<name>A0A1Z4C3F7_9GAMM</name>
<dbReference type="SUPFAM" id="SSF56024">
    <property type="entry name" value="Phospholipase D/nuclease"/>
    <property type="match status" value="2"/>
</dbReference>
<dbReference type="Gene3D" id="3.30.870.10">
    <property type="entry name" value="Endonuclease Chain A"/>
    <property type="match status" value="2"/>
</dbReference>